<evidence type="ECO:0000313" key="2">
    <source>
        <dbReference type="Proteomes" id="UP000271974"/>
    </source>
</evidence>
<name>A0A433SMB1_ELYCH</name>
<reference evidence="1 2" key="1">
    <citation type="submission" date="2019-01" db="EMBL/GenBank/DDBJ databases">
        <title>A draft genome assembly of the solar-powered sea slug Elysia chlorotica.</title>
        <authorList>
            <person name="Cai H."/>
            <person name="Li Q."/>
            <person name="Fang X."/>
            <person name="Li J."/>
            <person name="Curtis N.E."/>
            <person name="Altenburger A."/>
            <person name="Shibata T."/>
            <person name="Feng M."/>
            <person name="Maeda T."/>
            <person name="Schwartz J.A."/>
            <person name="Shigenobu S."/>
            <person name="Lundholm N."/>
            <person name="Nishiyama T."/>
            <person name="Yang H."/>
            <person name="Hasebe M."/>
            <person name="Li S."/>
            <person name="Pierce S.K."/>
            <person name="Wang J."/>
        </authorList>
    </citation>
    <scope>NUCLEOTIDE SEQUENCE [LARGE SCALE GENOMIC DNA]</scope>
    <source>
        <strain evidence="1">EC2010</strain>
        <tissue evidence="1">Whole organism of an adult</tissue>
    </source>
</reference>
<dbReference type="OrthoDB" id="10560118at2759"/>
<keyword evidence="2" id="KW-1185">Reference proteome</keyword>
<dbReference type="EMBL" id="RQTK01001446">
    <property type="protein sequence ID" value="RUS70279.1"/>
    <property type="molecule type" value="Genomic_DNA"/>
</dbReference>
<dbReference type="Proteomes" id="UP000271974">
    <property type="component" value="Unassembled WGS sequence"/>
</dbReference>
<gene>
    <name evidence="1" type="ORF">EGW08_021956</name>
</gene>
<comment type="caution">
    <text evidence="1">The sequence shown here is derived from an EMBL/GenBank/DDBJ whole genome shotgun (WGS) entry which is preliminary data.</text>
</comment>
<proteinExistence type="predicted"/>
<dbReference type="AlphaFoldDB" id="A0A433SMB1"/>
<evidence type="ECO:0000313" key="1">
    <source>
        <dbReference type="EMBL" id="RUS70279.1"/>
    </source>
</evidence>
<sequence>MDGSASLDADAAEFTNSWFSVKHSFIAQYLAHLARDIAIGGDGKGRLIKASADTAIIRRRVQKYMFNALIYNINYKDTGNVNICHMTTFPMHVLENNGNVVNADLAEVYPLYKTLFDNTIWMNHQYAKHCFKTVLDPLYFSSMSLSEKDYNNNCFVCKLDFHYAVFYFVMTGGMTISEAVCKNYHYATPVSPLTQLFDLFLVVYAMPMIPSSRSSSSSTSTSKLYSVSLEAMVRAVTHHGVVRESRLWTPKVWKAISDAYPEQPSTPYDLSKQIPPITTTVIKRGLIGLMRAANPGAFLIYASQSVSTSSRRVFRGLVIVNESPSASACIYWCARTGLRASFASTANFIRAVRKPFEDVIVKAIVV</sequence>
<accession>A0A433SMB1</accession>
<protein>
    <submittedName>
        <fullName evidence="1">Uncharacterized protein</fullName>
    </submittedName>
</protein>
<organism evidence="1 2">
    <name type="scientific">Elysia chlorotica</name>
    <name type="common">Eastern emerald elysia</name>
    <name type="synonym">Sea slug</name>
    <dbReference type="NCBI Taxonomy" id="188477"/>
    <lineage>
        <taxon>Eukaryota</taxon>
        <taxon>Metazoa</taxon>
        <taxon>Spiralia</taxon>
        <taxon>Lophotrochozoa</taxon>
        <taxon>Mollusca</taxon>
        <taxon>Gastropoda</taxon>
        <taxon>Heterobranchia</taxon>
        <taxon>Euthyneura</taxon>
        <taxon>Panpulmonata</taxon>
        <taxon>Sacoglossa</taxon>
        <taxon>Placobranchoidea</taxon>
        <taxon>Plakobranchidae</taxon>
        <taxon>Elysia</taxon>
    </lineage>
</organism>